<dbReference type="SUPFAM" id="SSF64438">
    <property type="entry name" value="CNF1/YfiH-like putative cysteine hydrolases"/>
    <property type="match status" value="1"/>
</dbReference>
<evidence type="ECO:0000256" key="2">
    <source>
        <dbReference type="ARBA" id="ARBA00007353"/>
    </source>
</evidence>
<dbReference type="RefSeq" id="WP_008645310.1">
    <property type="nucleotide sequence ID" value="NZ_CAXTIO010000002.1"/>
</dbReference>
<proteinExistence type="inferred from homology"/>
<dbReference type="InterPro" id="IPR038371">
    <property type="entry name" value="Cu_polyphenol_OxRdtase_sf"/>
</dbReference>
<dbReference type="EMBL" id="JAQNZF010000017">
    <property type="protein sequence ID" value="MDC2743332.1"/>
    <property type="molecule type" value="Genomic_DNA"/>
</dbReference>
<evidence type="ECO:0000256" key="8">
    <source>
        <dbReference type="ARBA" id="ARBA00048968"/>
    </source>
</evidence>
<evidence type="ECO:0000256" key="9">
    <source>
        <dbReference type="ARBA" id="ARBA00049893"/>
    </source>
</evidence>
<evidence type="ECO:0000256" key="5">
    <source>
        <dbReference type="ARBA" id="ARBA00022801"/>
    </source>
</evidence>
<keyword evidence="6" id="KW-0862">Zinc</keyword>
<dbReference type="InterPro" id="IPR011324">
    <property type="entry name" value="Cytotoxic_necrot_fac-like_cat"/>
</dbReference>
<accession>A0A139L6S2</accession>
<dbReference type="STRING" id="28116.Bovatus_04642"/>
<evidence type="ECO:0000256" key="7">
    <source>
        <dbReference type="ARBA" id="ARBA00047989"/>
    </source>
</evidence>
<name>A0A139L6S2_BACOV</name>
<evidence type="ECO:0000256" key="10">
    <source>
        <dbReference type="RuleBase" id="RU361274"/>
    </source>
</evidence>
<dbReference type="GO" id="GO:0005507">
    <property type="term" value="F:copper ion binding"/>
    <property type="evidence" value="ECO:0007669"/>
    <property type="project" value="TreeGrafter"/>
</dbReference>
<dbReference type="InterPro" id="IPR003730">
    <property type="entry name" value="Cu_polyphenol_OxRdtase"/>
</dbReference>
<dbReference type="CDD" id="cd16833">
    <property type="entry name" value="YfiH"/>
    <property type="match status" value="1"/>
</dbReference>
<evidence type="ECO:0000256" key="3">
    <source>
        <dbReference type="ARBA" id="ARBA00022679"/>
    </source>
</evidence>
<comment type="catalytic activity">
    <reaction evidence="8">
        <text>adenosine + phosphate = alpha-D-ribose 1-phosphate + adenine</text>
        <dbReference type="Rhea" id="RHEA:27642"/>
        <dbReference type="ChEBI" id="CHEBI:16335"/>
        <dbReference type="ChEBI" id="CHEBI:16708"/>
        <dbReference type="ChEBI" id="CHEBI:43474"/>
        <dbReference type="ChEBI" id="CHEBI:57720"/>
        <dbReference type="EC" id="2.4.2.1"/>
    </reaction>
    <physiologicalReaction direction="left-to-right" evidence="8">
        <dbReference type="Rhea" id="RHEA:27643"/>
    </physiologicalReaction>
</comment>
<keyword evidence="4" id="KW-0479">Metal-binding</keyword>
<evidence type="ECO:0000256" key="4">
    <source>
        <dbReference type="ARBA" id="ARBA00022723"/>
    </source>
</evidence>
<dbReference type="PANTHER" id="PTHR30616">
    <property type="entry name" value="UNCHARACTERIZED PROTEIN YFIH"/>
    <property type="match status" value="1"/>
</dbReference>
<reference evidence="12" key="2">
    <citation type="submission" date="2022-10" db="EMBL/GenBank/DDBJ databases">
        <title>Human gut microbiome strain richness.</title>
        <authorList>
            <person name="Chen-Liaw A."/>
        </authorList>
    </citation>
    <scope>NUCLEOTIDE SEQUENCE</scope>
    <source>
        <strain evidence="12">BSD2780120875st1_E1_BSD2780120875_150330</strain>
    </source>
</reference>
<comment type="catalytic activity">
    <reaction evidence="1">
        <text>inosine + phosphate = alpha-D-ribose 1-phosphate + hypoxanthine</text>
        <dbReference type="Rhea" id="RHEA:27646"/>
        <dbReference type="ChEBI" id="CHEBI:17368"/>
        <dbReference type="ChEBI" id="CHEBI:17596"/>
        <dbReference type="ChEBI" id="CHEBI:43474"/>
        <dbReference type="ChEBI" id="CHEBI:57720"/>
        <dbReference type="EC" id="2.4.2.1"/>
    </reaction>
    <physiologicalReaction direction="left-to-right" evidence="1">
        <dbReference type="Rhea" id="RHEA:27647"/>
    </physiologicalReaction>
</comment>
<dbReference type="Proteomes" id="UP001219389">
    <property type="component" value="Unassembled WGS sequence"/>
</dbReference>
<dbReference type="AlphaFoldDB" id="A0A139L6S2"/>
<dbReference type="NCBIfam" id="TIGR00726">
    <property type="entry name" value="peptidoglycan editing factor PgeF"/>
    <property type="match status" value="1"/>
</dbReference>
<dbReference type="Gene3D" id="3.60.140.10">
    <property type="entry name" value="CNF1/YfiH-like putative cysteine hydrolases"/>
    <property type="match status" value="1"/>
</dbReference>
<evidence type="ECO:0000313" key="12">
    <source>
        <dbReference type="EMBL" id="MDC2743332.1"/>
    </source>
</evidence>
<comment type="catalytic activity">
    <reaction evidence="9">
        <text>S-methyl-5'-thioadenosine + phosphate = 5-(methylsulfanyl)-alpha-D-ribose 1-phosphate + adenine</text>
        <dbReference type="Rhea" id="RHEA:11852"/>
        <dbReference type="ChEBI" id="CHEBI:16708"/>
        <dbReference type="ChEBI" id="CHEBI:17509"/>
        <dbReference type="ChEBI" id="CHEBI:43474"/>
        <dbReference type="ChEBI" id="CHEBI:58533"/>
        <dbReference type="EC" id="2.4.2.28"/>
    </reaction>
    <physiologicalReaction direction="left-to-right" evidence="9">
        <dbReference type="Rhea" id="RHEA:11853"/>
    </physiologicalReaction>
</comment>
<gene>
    <name evidence="11" type="primary">pgeF</name>
    <name evidence="11" type="ORF">F3D66_28980</name>
    <name evidence="12" type="ORF">PO382_13990</name>
</gene>
<dbReference type="GO" id="GO:0017061">
    <property type="term" value="F:S-methyl-5-thioadenosine phosphorylase activity"/>
    <property type="evidence" value="ECO:0007669"/>
    <property type="project" value="UniProtKB-EC"/>
</dbReference>
<evidence type="ECO:0000313" key="11">
    <source>
        <dbReference type="EMBL" id="KAA4088930.1"/>
    </source>
</evidence>
<dbReference type="GO" id="GO:0016787">
    <property type="term" value="F:hydrolase activity"/>
    <property type="evidence" value="ECO:0007669"/>
    <property type="project" value="UniProtKB-KW"/>
</dbReference>
<evidence type="ECO:0000256" key="6">
    <source>
        <dbReference type="ARBA" id="ARBA00022833"/>
    </source>
</evidence>
<comment type="catalytic activity">
    <reaction evidence="7">
        <text>adenosine + H2O + H(+) = inosine + NH4(+)</text>
        <dbReference type="Rhea" id="RHEA:24408"/>
        <dbReference type="ChEBI" id="CHEBI:15377"/>
        <dbReference type="ChEBI" id="CHEBI:15378"/>
        <dbReference type="ChEBI" id="CHEBI:16335"/>
        <dbReference type="ChEBI" id="CHEBI:17596"/>
        <dbReference type="ChEBI" id="CHEBI:28938"/>
        <dbReference type="EC" id="3.5.4.4"/>
    </reaction>
    <physiologicalReaction direction="left-to-right" evidence="7">
        <dbReference type="Rhea" id="RHEA:24409"/>
    </physiologicalReaction>
</comment>
<evidence type="ECO:0000256" key="1">
    <source>
        <dbReference type="ARBA" id="ARBA00000553"/>
    </source>
</evidence>
<evidence type="ECO:0000313" key="13">
    <source>
        <dbReference type="Proteomes" id="UP000473905"/>
    </source>
</evidence>
<comment type="caution">
    <text evidence="11">The sequence shown here is derived from an EMBL/GenBank/DDBJ whole genome shotgun (WGS) entry which is preliminary data.</text>
</comment>
<dbReference type="Proteomes" id="UP000473905">
    <property type="component" value="Unassembled WGS sequence"/>
</dbReference>
<organism evidence="11 13">
    <name type="scientific">Bacteroides ovatus</name>
    <dbReference type="NCBI Taxonomy" id="28116"/>
    <lineage>
        <taxon>Bacteria</taxon>
        <taxon>Pseudomonadati</taxon>
        <taxon>Bacteroidota</taxon>
        <taxon>Bacteroidia</taxon>
        <taxon>Bacteroidales</taxon>
        <taxon>Bacteroidaceae</taxon>
        <taxon>Bacteroides</taxon>
    </lineage>
</organism>
<dbReference type="Pfam" id="PF02578">
    <property type="entry name" value="Cu-oxidase_4"/>
    <property type="match status" value="1"/>
</dbReference>
<keyword evidence="5" id="KW-0378">Hydrolase</keyword>
<keyword evidence="3" id="KW-0808">Transferase</keyword>
<keyword evidence="13" id="KW-1185">Reference proteome</keyword>
<reference evidence="11 13" key="1">
    <citation type="journal article" date="2019" name="Nat. Med.">
        <title>A library of human gut bacterial isolates paired with longitudinal multiomics data enables mechanistic microbiome research.</title>
        <authorList>
            <person name="Poyet M."/>
            <person name="Groussin M."/>
            <person name="Gibbons S.M."/>
            <person name="Avila-Pacheco J."/>
            <person name="Jiang X."/>
            <person name="Kearney S.M."/>
            <person name="Perrotta A.R."/>
            <person name="Berdy B."/>
            <person name="Zhao S."/>
            <person name="Lieberman T.D."/>
            <person name="Swanson P.K."/>
            <person name="Smith M."/>
            <person name="Roesemann S."/>
            <person name="Alexander J.E."/>
            <person name="Rich S.A."/>
            <person name="Livny J."/>
            <person name="Vlamakis H."/>
            <person name="Clish C."/>
            <person name="Bullock K."/>
            <person name="Deik A."/>
            <person name="Scott J."/>
            <person name="Pierce K.A."/>
            <person name="Xavier R.J."/>
            <person name="Alm E.J."/>
        </authorList>
    </citation>
    <scope>NUCLEOTIDE SEQUENCE [LARGE SCALE GENOMIC DNA]</scope>
    <source>
        <strain evidence="11 13">BIOML-A134</strain>
    </source>
</reference>
<dbReference type="EMBL" id="VWKB01000065">
    <property type="protein sequence ID" value="KAA4088930.1"/>
    <property type="molecule type" value="Genomic_DNA"/>
</dbReference>
<sequence>MISLTKRKELKGYKSLKAYPEVAHFVTTRHGGISSGAYASFNCSPYTNDSSMNLIRNRHWLFQLMKWEIQELFIAEQRHGAASMVIDKWYFDTSEGIRQDLLIGIDALITNVPGYCVCVTTADCVPVLLYDKKLQVVAAIHAGWKGTVKHIVSNVLEHMNQKFGTQGEDVIACIGPSISLASFEVGDEVYEAFKESGFDMSLISVKKRKTGKYHIDLWEANRIELLNAGVPAEQIEVAGICSYIHHDEFFSARRLGIDSGRTLSGIMIRKESNN</sequence>
<protein>
    <recommendedName>
        <fullName evidence="10">Purine nucleoside phosphorylase</fullName>
    </recommendedName>
</protein>
<dbReference type="PANTHER" id="PTHR30616:SF2">
    <property type="entry name" value="PURINE NUCLEOSIDE PHOSPHORYLASE LACC1"/>
    <property type="match status" value="1"/>
</dbReference>
<comment type="similarity">
    <text evidence="2 10">Belongs to the purine nucleoside phosphorylase YfiH/LACC1 family.</text>
</comment>